<organism evidence="3 4">
    <name type="scientific">Candidatus Chloroploca mongolica</name>
    <dbReference type="NCBI Taxonomy" id="2528176"/>
    <lineage>
        <taxon>Bacteria</taxon>
        <taxon>Bacillati</taxon>
        <taxon>Chloroflexota</taxon>
        <taxon>Chloroflexia</taxon>
        <taxon>Chloroflexales</taxon>
        <taxon>Chloroflexineae</taxon>
        <taxon>Oscillochloridaceae</taxon>
        <taxon>Candidatus Chloroploca</taxon>
    </lineage>
</organism>
<dbReference type="InterPro" id="IPR019734">
    <property type="entry name" value="TPR_rpt"/>
</dbReference>
<dbReference type="Proteomes" id="UP001193081">
    <property type="component" value="Unassembled WGS sequence"/>
</dbReference>
<dbReference type="InterPro" id="IPR011990">
    <property type="entry name" value="TPR-like_helical_dom_sf"/>
</dbReference>
<dbReference type="PANTHER" id="PTHR10098">
    <property type="entry name" value="RAPSYN-RELATED"/>
    <property type="match status" value="1"/>
</dbReference>
<reference evidence="3 4" key="1">
    <citation type="submission" date="2021-03" db="EMBL/GenBank/DDBJ databases">
        <authorList>
            <person name="Grouzdev D.S."/>
        </authorList>
    </citation>
    <scope>NUCLEOTIDE SEQUENCE [LARGE SCALE GENOMIC DNA]</scope>
    <source>
        <strain evidence="3 4">M50-1</strain>
    </source>
</reference>
<dbReference type="Gene3D" id="3.40.50.300">
    <property type="entry name" value="P-loop containing nucleotide triphosphate hydrolases"/>
    <property type="match status" value="1"/>
</dbReference>
<accession>A0ABS4D9U8</accession>
<keyword evidence="4" id="KW-1185">Reference proteome</keyword>
<proteinExistence type="predicted"/>
<name>A0ABS4D9U8_9CHLR</name>
<feature type="domain" description="CHAT" evidence="2">
    <location>
        <begin position="49"/>
        <end position="304"/>
    </location>
</feature>
<dbReference type="PANTHER" id="PTHR10098:SF108">
    <property type="entry name" value="TETRATRICOPEPTIDE REPEAT PROTEIN 28"/>
    <property type="match status" value="1"/>
</dbReference>
<feature type="domain" description="NACHT" evidence="1">
    <location>
        <begin position="374"/>
        <end position="496"/>
    </location>
</feature>
<evidence type="ECO:0000313" key="4">
    <source>
        <dbReference type="Proteomes" id="UP001193081"/>
    </source>
</evidence>
<dbReference type="EMBL" id="SIJK02000016">
    <property type="protein sequence ID" value="MBP1466203.1"/>
    <property type="molecule type" value="Genomic_DNA"/>
</dbReference>
<dbReference type="InterPro" id="IPR007111">
    <property type="entry name" value="NACHT_NTPase"/>
</dbReference>
<evidence type="ECO:0000259" key="1">
    <source>
        <dbReference type="Pfam" id="PF05729"/>
    </source>
</evidence>
<dbReference type="InterPro" id="IPR027417">
    <property type="entry name" value="P-loop_NTPase"/>
</dbReference>
<sequence length="1403" mass="152179">MELTLTIQADTQVAVHCNGQLSHVFDLLRLVPDPAVAGRPPHPLDDAKAYGQALYAALFPAESAALQARATGPARLLLVADAQTDAIPWEYAYGPDGFLVLDVTLVRGLPSAQRIPPPTLDGGLHIVAVPSNPLDADVLPLDIDGEWQRLKEVLQQVPAALTLERTRPVTLEQLRRLVSGQRNRVIHFMGHGGRSDKGAILLFEQQDGGLASVTAKDFLRRTKGTTFLVLLNACVSATPGETEFANLAAALVRQGTPYALGMRFSIVDNDARTFSRVFYSELARSSTVEEAVQQARLELANSPHAWAIGVPVLYTALSEPTGGFATSAGQLTLREHQPPLDLLALPRTEGVFQGRQEELRAVGARLTADSRPRLLTIHGIGGQGKTALAREAVERFAHAFPGGALALALETLPARESVIQSIATLLGMVTEKGAEPDLLEHAVLTRLGQLRTLLVLDNAETLVQAAQADQPEAQQLAQLLREQLPPTVCLLATSREYLGWGGEEGLPLGGLDHRYGARLFQQHATHRADAVHLAEAEALSANVDGHPLSLRLLGGAFNDLSTPLTDFIQNYADYLLESQDRYRHADHRQRSLYQSIDFSVRFLDAGLRKLLSGLWIFHAPFLPEIAKAIFDPATEEPEGHDSLVYDQLYRLAQRSLVERDLVTTREGTTLFYRLHPTVRLFSAQHMESSIDREDLLQRYGSAYADLARTLYQGINRSAALVVIAQLCAHDLDQGIAHVVPPAQGWYQLFRGWIAQRLGDRRNGIVLIEQALAAAGTDDQDLKLHALTNMALIYQQTGQPQQALALYEEVLSLRRAVGDRAGEAVTLNNMAMVYDATGQMQRALALLEQALPLRREVGDRAGEAVTLNNMAMVYQNMGQPQRALALLEQALPLRCAVGDRAGEAATLTNMAAVYQLTGQPQRALALYEQALPLRREVGDRAGEAATLHNMALVYQQTGQPQWALALYEQVLPLTREVGDRAGEATTLNSMALVYGATGQPQRALALYEQALPLRREVGDRAGEASTLTNMAGVYDATGQPQRALALYEEALPLRREVGDRAGEADTLTGVAVVLYQSLDRASEAIQSLQQAIGVLQMSGLDRAASGTTIVAMQQLLGVMQRGDSLDSESSTSPATLPAEQLRVVVSNTVAVLTQMPEKHVEWRGVISGALQQAQQDGADWQIEVELYTAVLAWLDGQPTDLPADHPYASAIAAIRHGVEDGAMGQPTNINELIQAIRDFVNAGDLAAMRQVVEQQQALLFQPEVETIFAHNIAQTQSQGDQGGTEMLQFHLDLLRVCKAQGIATAFDQLAEMVQAQAELPFDAEVIPRTIAALRGNPQAKMAHAQFLSQLAGQTDDPQLKLLVTTIQTALFGGKLRTLGQNLEGVYAQAWAAIVAGLSHGGNAA</sequence>
<evidence type="ECO:0000313" key="3">
    <source>
        <dbReference type="EMBL" id="MBP1466203.1"/>
    </source>
</evidence>
<evidence type="ECO:0000259" key="2">
    <source>
        <dbReference type="Pfam" id="PF12770"/>
    </source>
</evidence>
<dbReference type="SUPFAM" id="SSF48452">
    <property type="entry name" value="TPR-like"/>
    <property type="match status" value="2"/>
</dbReference>
<dbReference type="SUPFAM" id="SSF52540">
    <property type="entry name" value="P-loop containing nucleoside triphosphate hydrolases"/>
    <property type="match status" value="1"/>
</dbReference>
<dbReference type="InterPro" id="IPR024983">
    <property type="entry name" value="CHAT_dom"/>
</dbReference>
<dbReference type="Pfam" id="PF12770">
    <property type="entry name" value="CHAT"/>
    <property type="match status" value="1"/>
</dbReference>
<protein>
    <submittedName>
        <fullName evidence="3">Tetratricopeptide repeat protein</fullName>
    </submittedName>
</protein>
<dbReference type="Gene3D" id="1.25.40.10">
    <property type="entry name" value="Tetratricopeptide repeat domain"/>
    <property type="match status" value="2"/>
</dbReference>
<dbReference type="SMART" id="SM00028">
    <property type="entry name" value="TPR"/>
    <property type="match status" value="8"/>
</dbReference>
<dbReference type="Pfam" id="PF05729">
    <property type="entry name" value="NACHT"/>
    <property type="match status" value="1"/>
</dbReference>
<gene>
    <name evidence="3" type="ORF">EYB53_010845</name>
</gene>
<dbReference type="RefSeq" id="WP_135478207.1">
    <property type="nucleotide sequence ID" value="NZ_SIJK02000016.1"/>
</dbReference>
<comment type="caution">
    <text evidence="3">The sequence shown here is derived from an EMBL/GenBank/DDBJ whole genome shotgun (WGS) entry which is preliminary data.</text>
</comment>
<dbReference type="PRINTS" id="PR00364">
    <property type="entry name" value="DISEASERSIST"/>
</dbReference>
<dbReference type="Pfam" id="PF13424">
    <property type="entry name" value="TPR_12"/>
    <property type="match status" value="4"/>
</dbReference>